<dbReference type="Proteomes" id="UP000272117">
    <property type="component" value="Unassembled WGS sequence"/>
</dbReference>
<dbReference type="AlphaFoldDB" id="A0A3M9MHA1"/>
<name>A0A3M9MHA1_9BACT</name>
<evidence type="ECO:0000259" key="1">
    <source>
        <dbReference type="Pfam" id="PF06250"/>
    </source>
</evidence>
<evidence type="ECO:0000259" key="2">
    <source>
        <dbReference type="Pfam" id="PF17761"/>
    </source>
</evidence>
<dbReference type="InterPro" id="IPR041527">
    <property type="entry name" value="YhcG_N"/>
</dbReference>
<dbReference type="Pfam" id="PF17761">
    <property type="entry name" value="DUF1016_N"/>
    <property type="match status" value="1"/>
</dbReference>
<evidence type="ECO:0000313" key="4">
    <source>
        <dbReference type="Proteomes" id="UP000272117"/>
    </source>
</evidence>
<dbReference type="EMBL" id="RJJD01000013">
    <property type="protein sequence ID" value="RNI24038.1"/>
    <property type="molecule type" value="Genomic_DNA"/>
</dbReference>
<evidence type="ECO:0000313" key="3">
    <source>
        <dbReference type="EMBL" id="RNI24038.1"/>
    </source>
</evidence>
<organism evidence="3 4">
    <name type="scientific">Rufibacter latericius</name>
    <dbReference type="NCBI Taxonomy" id="2487040"/>
    <lineage>
        <taxon>Bacteria</taxon>
        <taxon>Pseudomonadati</taxon>
        <taxon>Bacteroidota</taxon>
        <taxon>Cytophagia</taxon>
        <taxon>Cytophagales</taxon>
        <taxon>Hymenobacteraceae</taxon>
        <taxon>Rufibacter</taxon>
    </lineage>
</organism>
<dbReference type="InterPro" id="IPR011856">
    <property type="entry name" value="tRNA_endonuc-like_dom_sf"/>
</dbReference>
<dbReference type="Gene3D" id="3.40.1350.10">
    <property type="match status" value="1"/>
</dbReference>
<dbReference type="InterPro" id="IPR053148">
    <property type="entry name" value="PD-DEXK-like_domain"/>
</dbReference>
<sequence>MPSHSTVYADVLEELKSEIRKARVKAALAVNSELLSLYWRVGKTILAQQQAQGWGAKVIQTLSGDIRREFPDLQGFSYRNLLYMRQFASVYPVPEFTQQPVAQLPWAHHVVLLDKVKNEQERAFYIHKSIENGWSRNVLGLQIKSNLYQRQGGSLTNFGLKLPSPQSDLAQEMLKDPYVFDFLTLTEDYQEKDLEGALTQHITKFLLELGAGFAFVGRQYHLEVGGQDFYMDLLFYHLRLRCYVVIELKRGKFLPEYAGKLNFYLSVVDDLLKTEHDQPSIGLLICQDKNKVVAEYALKNIDKPIGVSEYQLTEAIPDNLKGSLPTIEDLERELEDS</sequence>
<gene>
    <name evidence="3" type="ORF">EFB08_16780</name>
</gene>
<proteinExistence type="predicted"/>
<reference evidence="3 4" key="1">
    <citation type="submission" date="2018-11" db="EMBL/GenBank/DDBJ databases">
        <title>Rufibacter latericius sp. nov., isolated from water in Baiyang Lake.</title>
        <authorList>
            <person name="Yang Y."/>
        </authorList>
    </citation>
    <scope>NUCLEOTIDE SEQUENCE [LARGE SCALE GENOMIC DNA]</scope>
    <source>
        <strain evidence="3 4">R-22-1c-1</strain>
    </source>
</reference>
<comment type="caution">
    <text evidence="3">The sequence shown here is derived from an EMBL/GenBank/DDBJ whole genome shotgun (WGS) entry which is preliminary data.</text>
</comment>
<keyword evidence="4" id="KW-1185">Reference proteome</keyword>
<dbReference type="InterPro" id="IPR009362">
    <property type="entry name" value="YhcG_C"/>
</dbReference>
<dbReference type="PANTHER" id="PTHR30547">
    <property type="entry name" value="UNCHARACTERIZED PROTEIN YHCG-RELATED"/>
    <property type="match status" value="1"/>
</dbReference>
<dbReference type="PANTHER" id="PTHR30547:SF0">
    <property type="entry name" value="BLR8175 PROTEIN"/>
    <property type="match status" value="1"/>
</dbReference>
<dbReference type="OrthoDB" id="9801263at2"/>
<dbReference type="RefSeq" id="WP_123128126.1">
    <property type="nucleotide sequence ID" value="NZ_RJJD01000013.1"/>
</dbReference>
<dbReference type="Pfam" id="PF06250">
    <property type="entry name" value="YhcG_C"/>
    <property type="match status" value="1"/>
</dbReference>
<accession>A0A3M9MHA1</accession>
<feature type="domain" description="YhcG PDDEXK nuclease" evidence="1">
    <location>
        <begin position="171"/>
        <end position="325"/>
    </location>
</feature>
<dbReference type="GO" id="GO:0003676">
    <property type="term" value="F:nucleic acid binding"/>
    <property type="evidence" value="ECO:0007669"/>
    <property type="project" value="InterPro"/>
</dbReference>
<protein>
    <submittedName>
        <fullName evidence="3">DUF1016 domain-containing protein</fullName>
    </submittedName>
</protein>
<feature type="domain" description="YhcG N-terminal" evidence="2">
    <location>
        <begin position="14"/>
        <end position="150"/>
    </location>
</feature>